<evidence type="ECO:0000256" key="1">
    <source>
        <dbReference type="SAM" id="SignalP"/>
    </source>
</evidence>
<dbReference type="SUPFAM" id="SSF55797">
    <property type="entry name" value="PR-1-like"/>
    <property type="match status" value="1"/>
</dbReference>
<organism evidence="3 4">
    <name type="scientific">Orchesella dallaii</name>
    <dbReference type="NCBI Taxonomy" id="48710"/>
    <lineage>
        <taxon>Eukaryota</taxon>
        <taxon>Metazoa</taxon>
        <taxon>Ecdysozoa</taxon>
        <taxon>Arthropoda</taxon>
        <taxon>Hexapoda</taxon>
        <taxon>Collembola</taxon>
        <taxon>Entomobryomorpha</taxon>
        <taxon>Entomobryoidea</taxon>
        <taxon>Orchesellidae</taxon>
        <taxon>Orchesellinae</taxon>
        <taxon>Orchesella</taxon>
    </lineage>
</organism>
<name>A0ABP1RLM8_9HEXA</name>
<accession>A0ABP1RLM8</accession>
<evidence type="ECO:0000313" key="3">
    <source>
        <dbReference type="EMBL" id="CAL8130270.1"/>
    </source>
</evidence>
<dbReference type="SMART" id="SM00198">
    <property type="entry name" value="SCP"/>
    <property type="match status" value="1"/>
</dbReference>
<dbReference type="Proteomes" id="UP001642540">
    <property type="component" value="Unassembled WGS sequence"/>
</dbReference>
<sequence>MQLPPTSIIFLVALHIAGSAGEQVTLHEHADFRGEFTTITLSGNECFNLPENWHDRASSIDTKNNCVIAWSYSGCYSGSSERIAPGTRSHSNLGGVDFNDKIRSLKLCSGPAEASGARWVGVQAHNSRRQSHQSSSINGDNENLHQAAQRHAEYLASNNLLGRRSGNQNLADVEGSREEEAVRNAVTSWYKEERHYDYGNPGFQTDSQHYTSLVWKATSQVGIGVAWNPSKKLFVVVANYDPEGNISGQFEENVKPQPRFATFPVSFYEHHNYEGEELRMEVIGGCHNLPDGWENSATSVKLSYECIVLWNQRACKGNSLKIKDDIKNLGDLQFNDAIASFNLCTTINNSD</sequence>
<evidence type="ECO:0000313" key="4">
    <source>
        <dbReference type="Proteomes" id="UP001642540"/>
    </source>
</evidence>
<dbReference type="InterPro" id="IPR001283">
    <property type="entry name" value="CRISP-related"/>
</dbReference>
<keyword evidence="1" id="KW-0732">Signal</keyword>
<dbReference type="EMBL" id="CAXLJM020000081">
    <property type="protein sequence ID" value="CAL8130270.1"/>
    <property type="molecule type" value="Genomic_DNA"/>
</dbReference>
<proteinExistence type="predicted"/>
<feature type="domain" description="SCP" evidence="2">
    <location>
        <begin position="116"/>
        <end position="248"/>
    </location>
</feature>
<dbReference type="PANTHER" id="PTHR10334">
    <property type="entry name" value="CYSTEINE-RICH SECRETORY PROTEIN-RELATED"/>
    <property type="match status" value="1"/>
</dbReference>
<dbReference type="SUPFAM" id="SSF49695">
    <property type="entry name" value="gamma-Crystallin-like"/>
    <property type="match status" value="2"/>
</dbReference>
<dbReference type="Gene3D" id="2.60.20.10">
    <property type="entry name" value="Crystallins"/>
    <property type="match status" value="2"/>
</dbReference>
<dbReference type="InterPro" id="IPR035940">
    <property type="entry name" value="CAP_sf"/>
</dbReference>
<dbReference type="Gene3D" id="3.40.33.10">
    <property type="entry name" value="CAP"/>
    <property type="match status" value="1"/>
</dbReference>
<feature type="signal peptide" evidence="1">
    <location>
        <begin position="1"/>
        <end position="21"/>
    </location>
</feature>
<comment type="caution">
    <text evidence="3">The sequence shown here is derived from an EMBL/GenBank/DDBJ whole genome shotgun (WGS) entry which is preliminary data.</text>
</comment>
<reference evidence="3 4" key="1">
    <citation type="submission" date="2024-08" db="EMBL/GenBank/DDBJ databases">
        <authorList>
            <person name="Cucini C."/>
            <person name="Frati F."/>
        </authorList>
    </citation>
    <scope>NUCLEOTIDE SEQUENCE [LARGE SCALE GENOMIC DNA]</scope>
</reference>
<keyword evidence="4" id="KW-1185">Reference proteome</keyword>
<dbReference type="Pfam" id="PF00188">
    <property type="entry name" value="CAP"/>
    <property type="match status" value="1"/>
</dbReference>
<dbReference type="PRINTS" id="PR00837">
    <property type="entry name" value="V5TPXLIKE"/>
</dbReference>
<dbReference type="InterPro" id="IPR011024">
    <property type="entry name" value="G_crystallin-like"/>
</dbReference>
<protein>
    <recommendedName>
        <fullName evidence="2">SCP domain-containing protein</fullName>
    </recommendedName>
</protein>
<gene>
    <name evidence="3" type="ORF">ODALV1_LOCUS23649</name>
</gene>
<feature type="chain" id="PRO_5047439342" description="SCP domain-containing protein" evidence="1">
    <location>
        <begin position="22"/>
        <end position="351"/>
    </location>
</feature>
<evidence type="ECO:0000259" key="2">
    <source>
        <dbReference type="SMART" id="SM00198"/>
    </source>
</evidence>
<dbReference type="InterPro" id="IPR014044">
    <property type="entry name" value="CAP_dom"/>
</dbReference>